<organism evidence="1">
    <name type="scientific">marine sediment metagenome</name>
    <dbReference type="NCBI Taxonomy" id="412755"/>
    <lineage>
        <taxon>unclassified sequences</taxon>
        <taxon>metagenomes</taxon>
        <taxon>ecological metagenomes</taxon>
    </lineage>
</organism>
<reference evidence="1" key="1">
    <citation type="journal article" date="2014" name="Front. Microbiol.">
        <title>High frequency of phylogenetically diverse reductive dehalogenase-homologous genes in deep subseafloor sedimentary metagenomes.</title>
        <authorList>
            <person name="Kawai M."/>
            <person name="Futagami T."/>
            <person name="Toyoda A."/>
            <person name="Takaki Y."/>
            <person name="Nishi S."/>
            <person name="Hori S."/>
            <person name="Arai W."/>
            <person name="Tsubouchi T."/>
            <person name="Morono Y."/>
            <person name="Uchiyama I."/>
            <person name="Ito T."/>
            <person name="Fujiyama A."/>
            <person name="Inagaki F."/>
            <person name="Takami H."/>
        </authorList>
    </citation>
    <scope>NUCLEOTIDE SEQUENCE</scope>
    <source>
        <strain evidence="1">Expedition CK06-06</strain>
    </source>
</reference>
<name>X1A269_9ZZZZ</name>
<gene>
    <name evidence="1" type="ORF">S01H4_32948</name>
</gene>
<accession>X1A269</accession>
<feature type="non-terminal residue" evidence="1">
    <location>
        <position position="67"/>
    </location>
</feature>
<dbReference type="EMBL" id="BART01017282">
    <property type="protein sequence ID" value="GAG76150.1"/>
    <property type="molecule type" value="Genomic_DNA"/>
</dbReference>
<dbReference type="AlphaFoldDB" id="X1A269"/>
<comment type="caution">
    <text evidence="1">The sequence shown here is derived from an EMBL/GenBank/DDBJ whole genome shotgun (WGS) entry which is preliminary data.</text>
</comment>
<protein>
    <submittedName>
        <fullName evidence="1">Uncharacterized protein</fullName>
    </submittedName>
</protein>
<proteinExistence type="predicted"/>
<evidence type="ECO:0000313" key="1">
    <source>
        <dbReference type="EMBL" id="GAG76150.1"/>
    </source>
</evidence>
<sequence>MKCEAVLLFGGHDWLVFNCDDVADINYSVHVCESCGKMKKVKKMSKKYLGDKYVKAYQFFRDKEHDK</sequence>